<comment type="subunit">
    <text evidence="2 5">Homopentamer.</text>
</comment>
<comment type="subcellular location">
    <subcellularLocation>
        <location evidence="5">Secreted</location>
    </subcellularLocation>
    <subcellularLocation>
        <location evidence="5">Bacterial flagellum</location>
    </subcellularLocation>
</comment>
<evidence type="ECO:0000259" key="7">
    <source>
        <dbReference type="Pfam" id="PF07195"/>
    </source>
</evidence>
<proteinExistence type="inferred from homology"/>
<keyword evidence="8" id="KW-0969">Cilium</keyword>
<dbReference type="PANTHER" id="PTHR30288">
    <property type="entry name" value="FLAGELLAR CAP/ASSEMBLY PROTEIN FLID"/>
    <property type="match status" value="1"/>
</dbReference>
<dbReference type="Pfam" id="PF07195">
    <property type="entry name" value="FliD_C"/>
    <property type="match status" value="1"/>
</dbReference>
<accession>A0A328TTR1</accession>
<dbReference type="PANTHER" id="PTHR30288:SF0">
    <property type="entry name" value="FLAGELLAR HOOK-ASSOCIATED PROTEIN 2"/>
    <property type="match status" value="1"/>
</dbReference>
<reference evidence="8 9" key="1">
    <citation type="submission" date="2018-06" db="EMBL/GenBank/DDBJ databases">
        <title>Paenibacillus montanisoli sp. nov., isolated from mountain area soil.</title>
        <authorList>
            <person name="Wu M."/>
        </authorList>
    </citation>
    <scope>NUCLEOTIDE SEQUENCE [LARGE SCALE GENOMIC DNA]</scope>
    <source>
        <strain evidence="8 9">RA17</strain>
    </source>
</reference>
<dbReference type="GO" id="GO:0071973">
    <property type="term" value="P:bacterial-type flagellum-dependent cell motility"/>
    <property type="evidence" value="ECO:0007669"/>
    <property type="project" value="TreeGrafter"/>
</dbReference>
<evidence type="ECO:0000256" key="1">
    <source>
        <dbReference type="ARBA" id="ARBA00009764"/>
    </source>
</evidence>
<keyword evidence="4 5" id="KW-0975">Bacterial flagellum</keyword>
<gene>
    <name evidence="8" type="ORF">DL346_22890</name>
</gene>
<dbReference type="Proteomes" id="UP000249260">
    <property type="component" value="Unassembled WGS sequence"/>
</dbReference>
<comment type="similarity">
    <text evidence="1 5">Belongs to the FliD family.</text>
</comment>
<feature type="domain" description="Flagellar hook-associated protein 2 C-terminal" evidence="7">
    <location>
        <begin position="235"/>
        <end position="516"/>
    </location>
</feature>
<keyword evidence="3" id="KW-0175">Coiled coil</keyword>
<dbReference type="InterPro" id="IPR010809">
    <property type="entry name" value="FliD_C"/>
</dbReference>
<keyword evidence="8" id="KW-0966">Cell projection</keyword>
<dbReference type="EMBL" id="QLUW01000005">
    <property type="protein sequence ID" value="RAP73928.1"/>
    <property type="molecule type" value="Genomic_DNA"/>
</dbReference>
<organism evidence="8 9">
    <name type="scientific">Paenibacillus montanisoli</name>
    <dbReference type="NCBI Taxonomy" id="2081970"/>
    <lineage>
        <taxon>Bacteria</taxon>
        <taxon>Bacillati</taxon>
        <taxon>Bacillota</taxon>
        <taxon>Bacilli</taxon>
        <taxon>Bacillales</taxon>
        <taxon>Paenibacillaceae</taxon>
        <taxon>Paenibacillus</taxon>
    </lineage>
</organism>
<feature type="domain" description="Flagellar hook-associated protein 2 N-terminal" evidence="6">
    <location>
        <begin position="10"/>
        <end position="107"/>
    </location>
</feature>
<keyword evidence="9" id="KW-1185">Reference proteome</keyword>
<evidence type="ECO:0000256" key="2">
    <source>
        <dbReference type="ARBA" id="ARBA00011255"/>
    </source>
</evidence>
<comment type="function">
    <text evidence="5">Required for morphogenesis and for the elongation of the flagellar filament by facilitating polymerization of the flagellin monomers at the tip of growing filament. Forms a capping structure, which prevents flagellin subunits (transported through the central channel of the flagellum) from leaking out without polymerization at the distal end.</text>
</comment>
<evidence type="ECO:0000256" key="3">
    <source>
        <dbReference type="ARBA" id="ARBA00023054"/>
    </source>
</evidence>
<dbReference type="Pfam" id="PF02465">
    <property type="entry name" value="FliD_N"/>
    <property type="match status" value="1"/>
</dbReference>
<dbReference type="AlphaFoldDB" id="A0A328TTR1"/>
<dbReference type="InterPro" id="IPR040026">
    <property type="entry name" value="FliD"/>
</dbReference>
<dbReference type="OrthoDB" id="9776025at2"/>
<evidence type="ECO:0000259" key="6">
    <source>
        <dbReference type="Pfam" id="PF02465"/>
    </source>
</evidence>
<dbReference type="RefSeq" id="WP_112884717.1">
    <property type="nucleotide sequence ID" value="NZ_QLUW01000005.1"/>
</dbReference>
<dbReference type="GO" id="GO:0005576">
    <property type="term" value="C:extracellular region"/>
    <property type="evidence" value="ECO:0007669"/>
    <property type="project" value="UniProtKB-SubCell"/>
</dbReference>
<keyword evidence="8" id="KW-0282">Flagellum</keyword>
<evidence type="ECO:0000313" key="8">
    <source>
        <dbReference type="EMBL" id="RAP73928.1"/>
    </source>
</evidence>
<evidence type="ECO:0000313" key="9">
    <source>
        <dbReference type="Proteomes" id="UP000249260"/>
    </source>
</evidence>
<keyword evidence="5" id="KW-0964">Secreted</keyword>
<protein>
    <recommendedName>
        <fullName evidence="5">Flagellar hook-associated protein 2</fullName>
        <shortName evidence="5">HAP2</shortName>
    </recommendedName>
    <alternativeName>
        <fullName evidence="5">Flagellar cap protein</fullName>
    </alternativeName>
</protein>
<comment type="caution">
    <text evidence="8">The sequence shown here is derived from an EMBL/GenBank/DDBJ whole genome shotgun (WGS) entry which is preliminary data.</text>
</comment>
<dbReference type="InterPro" id="IPR003481">
    <property type="entry name" value="FliD_N"/>
</dbReference>
<dbReference type="GO" id="GO:0007155">
    <property type="term" value="P:cell adhesion"/>
    <property type="evidence" value="ECO:0007669"/>
    <property type="project" value="InterPro"/>
</dbReference>
<name>A0A328TTR1_9BACL</name>
<sequence length="528" mass="57439">MVLRINGMASGLDIDSIVKQLMTAAKVPADKLKQQKQTVEWQRDIYKDINKKLLDFRNNKVFNFKSEKTLAAKQVAISGDNQVFTATARADAPIGTTSIKVMSLATSAKMTGGDIRVAPVAPDTTVFDPASKLSDQTAKLDPSLIVGTGTGVGTDYSFKINGTQIDVDTSVDSLNDVISRINKTTNVNAFYDSFTGQISLTTKATGKTADIKITDDTNNFAGSILKLNGLVNTPAENAKLEINGISTERESNSFSINGMDIVLKQKSVFTGVAGQEADPTKYVATSIGVSTDTSKIVDSIKTFINDYNDVLKTLQDKVGEKRYRDFLPLTDDQRKDMKEDEITQWETKAKSGLLYNDSIFSSAIASLRSVTSAVVNTGNSDYRTLSSIGIGSINYAEHGKLYVTDEDKLKKAIETDPDAVLALFSATGNGDADETDVGIVQRMYSNLKVTLDIIASKSGTSIFSDSAVLKSDSMMGKQLTQISNQIDTWNSRLIDMENNYYKRFTAMEQAISRMNSQSQNLANTFSGN</sequence>
<evidence type="ECO:0000256" key="4">
    <source>
        <dbReference type="ARBA" id="ARBA00023143"/>
    </source>
</evidence>
<dbReference type="GO" id="GO:0009421">
    <property type="term" value="C:bacterial-type flagellum filament cap"/>
    <property type="evidence" value="ECO:0007669"/>
    <property type="project" value="InterPro"/>
</dbReference>
<dbReference type="GO" id="GO:0009424">
    <property type="term" value="C:bacterial-type flagellum hook"/>
    <property type="evidence" value="ECO:0007669"/>
    <property type="project" value="UniProtKB-UniRule"/>
</dbReference>
<evidence type="ECO:0000256" key="5">
    <source>
        <dbReference type="RuleBase" id="RU362066"/>
    </source>
</evidence>